<dbReference type="InterPro" id="IPR023393">
    <property type="entry name" value="START-like_dom_sf"/>
</dbReference>
<reference evidence="3 4" key="1">
    <citation type="submission" date="2019-09" db="EMBL/GenBank/DDBJ databases">
        <authorList>
            <person name="Depoorter E."/>
        </authorList>
    </citation>
    <scope>NUCLEOTIDE SEQUENCE [LARGE SCALE GENOMIC DNA]</scope>
    <source>
        <strain evidence="3">LMG 20980</strain>
    </source>
</reference>
<accession>A0A6P2G574</accession>
<organism evidence="3 4">
    <name type="scientific">Burkholderia anthina</name>
    <dbReference type="NCBI Taxonomy" id="179879"/>
    <lineage>
        <taxon>Bacteria</taxon>
        <taxon>Pseudomonadati</taxon>
        <taxon>Pseudomonadota</taxon>
        <taxon>Betaproteobacteria</taxon>
        <taxon>Burkholderiales</taxon>
        <taxon>Burkholderiaceae</taxon>
        <taxon>Burkholderia</taxon>
        <taxon>Burkholderia cepacia complex</taxon>
    </lineage>
</organism>
<dbReference type="Gene3D" id="3.30.530.20">
    <property type="match status" value="1"/>
</dbReference>
<dbReference type="EMBL" id="JAFCIQ010000005">
    <property type="protein sequence ID" value="MBM2766674.1"/>
    <property type="molecule type" value="Genomic_DNA"/>
</dbReference>
<dbReference type="PANTHER" id="PTHR38588:SF1">
    <property type="entry name" value="BLL0334 PROTEIN"/>
    <property type="match status" value="1"/>
</dbReference>
<evidence type="ECO:0000313" key="4">
    <source>
        <dbReference type="Proteomes" id="UP000494201"/>
    </source>
</evidence>
<dbReference type="Proteomes" id="UP000755577">
    <property type="component" value="Unassembled WGS sequence"/>
</dbReference>
<dbReference type="InterPro" id="IPR010419">
    <property type="entry name" value="CO_DH_gsu"/>
</dbReference>
<dbReference type="AlphaFoldDB" id="A0A6P2G574"/>
<feature type="region of interest" description="Disordered" evidence="1">
    <location>
        <begin position="162"/>
        <end position="194"/>
    </location>
</feature>
<gene>
    <name evidence="3" type="ORF">BAN20980_01203</name>
    <name evidence="2" type="ORF">JQK92_09560</name>
</gene>
<evidence type="ECO:0000313" key="3">
    <source>
        <dbReference type="EMBL" id="VVU48506.1"/>
    </source>
</evidence>
<dbReference type="Proteomes" id="UP000494201">
    <property type="component" value="Unassembled WGS sequence"/>
</dbReference>
<dbReference type="GeneID" id="56499232"/>
<proteinExistence type="predicted"/>
<dbReference type="CDD" id="cd07823">
    <property type="entry name" value="SRPBCC_5"/>
    <property type="match status" value="1"/>
</dbReference>
<keyword evidence="5" id="KW-1185">Reference proteome</keyword>
<dbReference type="RefSeq" id="WP_096502722.1">
    <property type="nucleotide sequence ID" value="NZ_CABVLY010000003.1"/>
</dbReference>
<name>A0A6P2G574_9BURK</name>
<sequence>MKVVIEKVFPIASSVDATWQCLQDIEAVAGCMPGARITERIDAEHYKGTVTVRIGPAAMSFKGSVDVQSLDAAQHTLHLTGKGADSTGTSGASMDLVASVQAADSGCQLTGRSEVAMNGKAAAFGGRMMQTVADQILGQFAGNFAALVVARSGQAADAAPAEAAGDAQAADAPGIASSGTAQSQAPTPAAEPAAAPHAAELNGLALLWAVLRDWLRGLFSRKTA</sequence>
<dbReference type="PANTHER" id="PTHR38588">
    <property type="entry name" value="BLL0334 PROTEIN"/>
    <property type="match status" value="1"/>
</dbReference>
<evidence type="ECO:0000313" key="5">
    <source>
        <dbReference type="Proteomes" id="UP000755577"/>
    </source>
</evidence>
<dbReference type="SUPFAM" id="SSF55961">
    <property type="entry name" value="Bet v1-like"/>
    <property type="match status" value="1"/>
</dbReference>
<protein>
    <submittedName>
        <fullName evidence="2">SRPBCC family protein</fullName>
    </submittedName>
</protein>
<reference evidence="2 5" key="2">
    <citation type="submission" date="2021-02" db="EMBL/GenBank/DDBJ databases">
        <title>Draft genome of the type strains Burkholderia anthina DSM16086.</title>
        <authorList>
            <person name="Hertel R."/>
            <person name="Meissner J."/>
            <person name="Poehlein A."/>
            <person name="Daniel R."/>
            <person name="Commichau F.M."/>
        </authorList>
    </citation>
    <scope>NUCLEOTIDE SEQUENCE [LARGE SCALE GENOMIC DNA]</scope>
    <source>
        <strain evidence="2 5">DSM 16086</strain>
    </source>
</reference>
<evidence type="ECO:0000256" key="1">
    <source>
        <dbReference type="SAM" id="MobiDB-lite"/>
    </source>
</evidence>
<evidence type="ECO:0000313" key="2">
    <source>
        <dbReference type="EMBL" id="MBM2766674.1"/>
    </source>
</evidence>
<dbReference type="Pfam" id="PF06240">
    <property type="entry name" value="COXG"/>
    <property type="match status" value="1"/>
</dbReference>
<dbReference type="EMBL" id="CABVLY010000003">
    <property type="protein sequence ID" value="VVU48506.1"/>
    <property type="molecule type" value="Genomic_DNA"/>
</dbReference>